<dbReference type="EC" id="3.1.2.22" evidence="2"/>
<comment type="similarity">
    <text evidence="1">Belongs to the AB hydrolase superfamily. AB hydrolase 2 family.</text>
</comment>
<dbReference type="InterPro" id="IPR029058">
    <property type="entry name" value="AB_hydrolase_fold"/>
</dbReference>
<dbReference type="Gene3D" id="3.40.50.1820">
    <property type="entry name" value="alpha/beta hydrolase"/>
    <property type="match status" value="1"/>
</dbReference>
<evidence type="ECO:0000313" key="11">
    <source>
        <dbReference type="EMBL" id="KAF2758143.1"/>
    </source>
</evidence>
<dbReference type="OrthoDB" id="2418081at2759"/>
<gene>
    <name evidence="11" type="ORF">EJ05DRAFT_500661</name>
</gene>
<reference evidence="11" key="1">
    <citation type="journal article" date="2020" name="Stud. Mycol.">
        <title>101 Dothideomycetes genomes: a test case for predicting lifestyles and emergence of pathogens.</title>
        <authorList>
            <person name="Haridas S."/>
            <person name="Albert R."/>
            <person name="Binder M."/>
            <person name="Bloem J."/>
            <person name="Labutti K."/>
            <person name="Salamov A."/>
            <person name="Andreopoulos B."/>
            <person name="Baker S."/>
            <person name="Barry K."/>
            <person name="Bills G."/>
            <person name="Bluhm B."/>
            <person name="Cannon C."/>
            <person name="Castanera R."/>
            <person name="Culley D."/>
            <person name="Daum C."/>
            <person name="Ezra D."/>
            <person name="Gonzalez J."/>
            <person name="Henrissat B."/>
            <person name="Kuo A."/>
            <person name="Liang C."/>
            <person name="Lipzen A."/>
            <person name="Lutzoni F."/>
            <person name="Magnuson J."/>
            <person name="Mondo S."/>
            <person name="Nolan M."/>
            <person name="Ohm R."/>
            <person name="Pangilinan J."/>
            <person name="Park H.-J."/>
            <person name="Ramirez L."/>
            <person name="Alfaro M."/>
            <person name="Sun H."/>
            <person name="Tritt A."/>
            <person name="Yoshinaga Y."/>
            <person name="Zwiers L.-H."/>
            <person name="Turgeon B."/>
            <person name="Goodwin S."/>
            <person name="Spatafora J."/>
            <person name="Crous P."/>
            <person name="Grigoriev I."/>
        </authorList>
    </citation>
    <scope>NUCLEOTIDE SEQUENCE</scope>
    <source>
        <strain evidence="11">CBS 121739</strain>
    </source>
</reference>
<comment type="function">
    <text evidence="7">Hydrolyzes fatty acids from S-acylated cysteine residues in proteins with a strong preference for palmitoylated G-alpha proteins over other acyl substrates. Mediates the deacylation of G-alpha proteins such as GPA1 in vivo, but has weak or no activity toward palmitoylated Ras proteins. Has weak lysophospholipase activity in vitro; however such activity may not exist in vivo.</text>
</comment>
<evidence type="ECO:0000256" key="8">
    <source>
        <dbReference type="ARBA" id="ARBA00031195"/>
    </source>
</evidence>
<dbReference type="InterPro" id="IPR003140">
    <property type="entry name" value="PLipase/COase/thioEstase"/>
</dbReference>
<dbReference type="PANTHER" id="PTHR10655:SF17">
    <property type="entry name" value="LYSOPHOSPHOLIPASE-LIKE PROTEIN 1"/>
    <property type="match status" value="1"/>
</dbReference>
<dbReference type="InterPro" id="IPR050565">
    <property type="entry name" value="LYPA1-2/EST-like"/>
</dbReference>
<evidence type="ECO:0000313" key="12">
    <source>
        <dbReference type="Proteomes" id="UP000799437"/>
    </source>
</evidence>
<dbReference type="Proteomes" id="UP000799437">
    <property type="component" value="Unassembled WGS sequence"/>
</dbReference>
<evidence type="ECO:0000256" key="4">
    <source>
        <dbReference type="ARBA" id="ARBA00022487"/>
    </source>
</evidence>
<keyword evidence="12" id="KW-1185">Reference proteome</keyword>
<dbReference type="EMBL" id="ML996572">
    <property type="protein sequence ID" value="KAF2758143.1"/>
    <property type="molecule type" value="Genomic_DNA"/>
</dbReference>
<dbReference type="GO" id="GO:0005737">
    <property type="term" value="C:cytoplasm"/>
    <property type="evidence" value="ECO:0007669"/>
    <property type="project" value="TreeGrafter"/>
</dbReference>
<name>A0A6A6W699_9PEZI</name>
<comment type="catalytic activity">
    <reaction evidence="9">
        <text>S-hexadecanoyl-L-cysteinyl-[protein] + H2O = L-cysteinyl-[protein] + hexadecanoate + H(+)</text>
        <dbReference type="Rhea" id="RHEA:19233"/>
        <dbReference type="Rhea" id="RHEA-COMP:10131"/>
        <dbReference type="Rhea" id="RHEA-COMP:11032"/>
        <dbReference type="ChEBI" id="CHEBI:7896"/>
        <dbReference type="ChEBI" id="CHEBI:15377"/>
        <dbReference type="ChEBI" id="CHEBI:15378"/>
        <dbReference type="ChEBI" id="CHEBI:29950"/>
        <dbReference type="ChEBI" id="CHEBI:74151"/>
        <dbReference type="EC" id="3.1.2.22"/>
    </reaction>
</comment>
<evidence type="ECO:0000256" key="9">
    <source>
        <dbReference type="ARBA" id="ARBA00047337"/>
    </source>
</evidence>
<evidence type="ECO:0000259" key="10">
    <source>
        <dbReference type="Pfam" id="PF02230"/>
    </source>
</evidence>
<dbReference type="GO" id="GO:0006631">
    <property type="term" value="P:fatty acid metabolic process"/>
    <property type="evidence" value="ECO:0007669"/>
    <property type="project" value="UniProtKB-KW"/>
</dbReference>
<keyword evidence="4" id="KW-0719">Serine esterase</keyword>
<sequence length="247" mass="27676">MTSEREPPIIKPAVSPPQNPSHGAAIIFMHGLGDDAAGWENIADQFQGGNKLPYMQWIFPEATENRDAMQKAWYRQVRLLATAPSRPELEEDEDEDGMLLSMKYIESLIDGLTSRGVPPNRIVLAGFSQGCAMALLTGLTSRKYADKLAGLVCLSGYFPLINRMQALRSENDLPSEVGHVPVFLVRGQKDFAVPRRFLTLCIDKFKEFGFKDDAVEVHEYEDLAHTANARELRDLCTWLEKVVPPLE</sequence>
<dbReference type="AlphaFoldDB" id="A0A6A6W699"/>
<protein>
    <recommendedName>
        <fullName evidence="3">Acyl-protein thioesterase 1</fullName>
        <ecNumber evidence="2">3.1.2.22</ecNumber>
    </recommendedName>
    <alternativeName>
        <fullName evidence="8">Palmitoyl-protein hydrolase</fullName>
    </alternativeName>
</protein>
<dbReference type="GO" id="GO:0008474">
    <property type="term" value="F:palmitoyl-(protein) hydrolase activity"/>
    <property type="evidence" value="ECO:0007669"/>
    <property type="project" value="UniProtKB-EC"/>
</dbReference>
<dbReference type="Pfam" id="PF02230">
    <property type="entry name" value="Abhydrolase_2"/>
    <property type="match status" value="1"/>
</dbReference>
<evidence type="ECO:0000256" key="6">
    <source>
        <dbReference type="ARBA" id="ARBA00022832"/>
    </source>
</evidence>
<proteinExistence type="inferred from homology"/>
<evidence type="ECO:0000256" key="5">
    <source>
        <dbReference type="ARBA" id="ARBA00022801"/>
    </source>
</evidence>
<evidence type="ECO:0000256" key="3">
    <source>
        <dbReference type="ARBA" id="ARBA00014923"/>
    </source>
</evidence>
<dbReference type="PANTHER" id="PTHR10655">
    <property type="entry name" value="LYSOPHOSPHOLIPASE-RELATED"/>
    <property type="match status" value="1"/>
</dbReference>
<dbReference type="RefSeq" id="XP_033600594.1">
    <property type="nucleotide sequence ID" value="XM_033747027.1"/>
</dbReference>
<feature type="domain" description="Phospholipase/carboxylesterase/thioesterase" evidence="10">
    <location>
        <begin position="13"/>
        <end position="242"/>
    </location>
</feature>
<keyword evidence="6" id="KW-0443">Lipid metabolism</keyword>
<dbReference type="GeneID" id="54488081"/>
<evidence type="ECO:0000256" key="1">
    <source>
        <dbReference type="ARBA" id="ARBA00006499"/>
    </source>
</evidence>
<dbReference type="GO" id="GO:0052689">
    <property type="term" value="F:carboxylic ester hydrolase activity"/>
    <property type="evidence" value="ECO:0007669"/>
    <property type="project" value="UniProtKB-KW"/>
</dbReference>
<keyword evidence="6" id="KW-0276">Fatty acid metabolism</keyword>
<keyword evidence="5" id="KW-0378">Hydrolase</keyword>
<dbReference type="SUPFAM" id="SSF53474">
    <property type="entry name" value="alpha/beta-Hydrolases"/>
    <property type="match status" value="1"/>
</dbReference>
<evidence type="ECO:0000256" key="2">
    <source>
        <dbReference type="ARBA" id="ARBA00012423"/>
    </source>
</evidence>
<organism evidence="11 12">
    <name type="scientific">Pseudovirgaria hyperparasitica</name>
    <dbReference type="NCBI Taxonomy" id="470096"/>
    <lineage>
        <taxon>Eukaryota</taxon>
        <taxon>Fungi</taxon>
        <taxon>Dikarya</taxon>
        <taxon>Ascomycota</taxon>
        <taxon>Pezizomycotina</taxon>
        <taxon>Dothideomycetes</taxon>
        <taxon>Dothideomycetes incertae sedis</taxon>
        <taxon>Acrospermales</taxon>
        <taxon>Acrospermaceae</taxon>
        <taxon>Pseudovirgaria</taxon>
    </lineage>
</organism>
<accession>A0A6A6W699</accession>
<evidence type="ECO:0000256" key="7">
    <source>
        <dbReference type="ARBA" id="ARBA00029392"/>
    </source>
</evidence>